<dbReference type="EMBL" id="MPRK01000251">
    <property type="protein sequence ID" value="OOZ37947.1"/>
    <property type="molecule type" value="Genomic_DNA"/>
</dbReference>
<comment type="caution">
    <text evidence="1">The sequence shown here is derived from an EMBL/GenBank/DDBJ whole genome shotgun (WGS) entry which is preliminary data.</text>
</comment>
<gene>
    <name evidence="1" type="ORF">BOW52_09835</name>
</gene>
<dbReference type="AlphaFoldDB" id="A0A1T2KYK4"/>
<organism evidence="1 2">
    <name type="scientific">Solemya elarraichensis gill symbiont</name>
    <dbReference type="NCBI Taxonomy" id="1918949"/>
    <lineage>
        <taxon>Bacteria</taxon>
        <taxon>Pseudomonadati</taxon>
        <taxon>Pseudomonadota</taxon>
        <taxon>Gammaproteobacteria</taxon>
        <taxon>sulfur-oxidizing symbionts</taxon>
    </lineage>
</organism>
<reference evidence="1 2" key="1">
    <citation type="submission" date="2016-11" db="EMBL/GenBank/DDBJ databases">
        <title>Mixed transmission modes and dynamic genome evolution in an obligate animal-bacterial symbiosis.</title>
        <authorList>
            <person name="Russell S.L."/>
            <person name="Corbett-Detig R.B."/>
            <person name="Cavanaugh C.M."/>
        </authorList>
    </citation>
    <scope>NUCLEOTIDE SEQUENCE [LARGE SCALE GENOMIC DNA]</scope>
    <source>
        <strain evidence="1">Sp-SM6</strain>
    </source>
</reference>
<keyword evidence="2" id="KW-1185">Reference proteome</keyword>
<protein>
    <submittedName>
        <fullName evidence="1">Uncharacterized protein</fullName>
    </submittedName>
</protein>
<evidence type="ECO:0000313" key="2">
    <source>
        <dbReference type="Proteomes" id="UP000190198"/>
    </source>
</evidence>
<name>A0A1T2KYK4_9GAMM</name>
<accession>A0A1T2KYK4</accession>
<sequence>MTLHFWEPFGEISCLFSVLCFLLGGLLSLETVGEMIFVKIVGEVFPVNPLVHKVFLVNPLVHIG</sequence>
<evidence type="ECO:0000313" key="1">
    <source>
        <dbReference type="EMBL" id="OOZ37947.1"/>
    </source>
</evidence>
<proteinExistence type="predicted"/>
<dbReference type="Proteomes" id="UP000190198">
    <property type="component" value="Unassembled WGS sequence"/>
</dbReference>